<dbReference type="PANTHER" id="PTHR15696:SF7">
    <property type="entry name" value="NONSENSE-MEDIATED MRNA DECAY FACTOR"/>
    <property type="match status" value="1"/>
</dbReference>
<evidence type="ECO:0000259" key="7">
    <source>
        <dbReference type="Pfam" id="PF10373"/>
    </source>
</evidence>
<evidence type="ECO:0000259" key="9">
    <source>
        <dbReference type="Pfam" id="PF13638"/>
    </source>
</evidence>
<keyword evidence="11" id="KW-1185">Reference proteome</keyword>
<feature type="compositionally biased region" description="Polar residues" evidence="6">
    <location>
        <begin position="1126"/>
        <end position="1137"/>
    </location>
</feature>
<protein>
    <submittedName>
        <fullName evidence="10">SMG5</fullName>
    </submittedName>
</protein>
<evidence type="ECO:0000256" key="3">
    <source>
        <dbReference type="ARBA" id="ARBA00022490"/>
    </source>
</evidence>
<dbReference type="Gene3D" id="1.25.40.10">
    <property type="entry name" value="Tetratricopeptide repeat domain"/>
    <property type="match status" value="1"/>
</dbReference>
<feature type="region of interest" description="Disordered" evidence="6">
    <location>
        <begin position="494"/>
        <end position="523"/>
    </location>
</feature>
<evidence type="ECO:0000256" key="5">
    <source>
        <dbReference type="ARBA" id="ARBA00023242"/>
    </source>
</evidence>
<comment type="subcellular location">
    <subcellularLocation>
        <location evidence="2">Cytoplasm</location>
    </subcellularLocation>
    <subcellularLocation>
        <location evidence="1">Nucleus</location>
    </subcellularLocation>
</comment>
<evidence type="ECO:0000256" key="1">
    <source>
        <dbReference type="ARBA" id="ARBA00004123"/>
    </source>
</evidence>
<gene>
    <name evidence="10" type="ORF">EB796_002575</name>
</gene>
<name>A0A7J7KLT7_BUGNE</name>
<dbReference type="InterPro" id="IPR002716">
    <property type="entry name" value="PIN_dom"/>
</dbReference>
<feature type="domain" description="PIN" evidence="9">
    <location>
        <begin position="984"/>
        <end position="1089"/>
    </location>
</feature>
<dbReference type="Pfam" id="PF13638">
    <property type="entry name" value="PIN_4"/>
    <property type="match status" value="1"/>
</dbReference>
<dbReference type="GO" id="GO:0005737">
    <property type="term" value="C:cytoplasm"/>
    <property type="evidence" value="ECO:0007669"/>
    <property type="project" value="UniProtKB-SubCell"/>
</dbReference>
<dbReference type="PANTHER" id="PTHR15696">
    <property type="entry name" value="SMG-7 SUPPRESSOR WITH MORPHOLOGICAL EFFECT ON GENITALIA PROTEIN 7"/>
    <property type="match status" value="1"/>
</dbReference>
<evidence type="ECO:0000313" key="11">
    <source>
        <dbReference type="Proteomes" id="UP000593567"/>
    </source>
</evidence>
<organism evidence="10 11">
    <name type="scientific">Bugula neritina</name>
    <name type="common">Brown bryozoan</name>
    <name type="synonym">Sertularia neritina</name>
    <dbReference type="NCBI Taxonomy" id="10212"/>
    <lineage>
        <taxon>Eukaryota</taxon>
        <taxon>Metazoa</taxon>
        <taxon>Spiralia</taxon>
        <taxon>Lophotrochozoa</taxon>
        <taxon>Bryozoa</taxon>
        <taxon>Gymnolaemata</taxon>
        <taxon>Cheilostomatida</taxon>
        <taxon>Flustrina</taxon>
        <taxon>Buguloidea</taxon>
        <taxon>Bugulidae</taxon>
        <taxon>Bugula</taxon>
    </lineage>
</organism>
<dbReference type="Proteomes" id="UP000593567">
    <property type="component" value="Unassembled WGS sequence"/>
</dbReference>
<evidence type="ECO:0000256" key="6">
    <source>
        <dbReference type="SAM" id="MobiDB-lite"/>
    </source>
</evidence>
<dbReference type="GO" id="GO:0070034">
    <property type="term" value="F:telomerase RNA binding"/>
    <property type="evidence" value="ECO:0007669"/>
    <property type="project" value="TreeGrafter"/>
</dbReference>
<keyword evidence="5" id="KW-0539">Nucleus</keyword>
<dbReference type="SUPFAM" id="SSF48452">
    <property type="entry name" value="TPR-like"/>
    <property type="match status" value="1"/>
</dbReference>
<dbReference type="EMBL" id="VXIV02000302">
    <property type="protein sequence ID" value="KAF6039138.1"/>
    <property type="molecule type" value="Genomic_DNA"/>
</dbReference>
<reference evidence="10" key="1">
    <citation type="submission" date="2020-06" db="EMBL/GenBank/DDBJ databases">
        <title>Draft genome of Bugula neritina, a colonial animal packing powerful symbionts and potential medicines.</title>
        <authorList>
            <person name="Rayko M."/>
        </authorList>
    </citation>
    <scope>NUCLEOTIDE SEQUENCE [LARGE SCALE GENOMIC DNA]</scope>
    <source>
        <strain evidence="10">Kwan_BN1</strain>
    </source>
</reference>
<keyword evidence="4" id="KW-0866">Nonsense-mediated mRNA decay</keyword>
<accession>A0A7J7KLT7</accession>
<dbReference type="GO" id="GO:0000184">
    <property type="term" value="P:nuclear-transcribed mRNA catabolic process, nonsense-mediated decay"/>
    <property type="evidence" value="ECO:0007669"/>
    <property type="project" value="UniProtKB-KW"/>
</dbReference>
<evidence type="ECO:0000256" key="4">
    <source>
        <dbReference type="ARBA" id="ARBA00023161"/>
    </source>
</evidence>
<feature type="domain" description="DNA/RNA-binding" evidence="7">
    <location>
        <begin position="287"/>
        <end position="466"/>
    </location>
</feature>
<dbReference type="GO" id="GO:0005697">
    <property type="term" value="C:telomerase holoenzyme complex"/>
    <property type="evidence" value="ECO:0007669"/>
    <property type="project" value="TreeGrafter"/>
</dbReference>
<dbReference type="Pfam" id="PF10374">
    <property type="entry name" value="EST1"/>
    <property type="match status" value="1"/>
</dbReference>
<dbReference type="InterPro" id="IPR045153">
    <property type="entry name" value="Est1/Ebs1-like"/>
</dbReference>
<feature type="domain" description="Telomerase activating protein Est1-like N-terminal" evidence="8">
    <location>
        <begin position="164"/>
        <end position="278"/>
    </location>
</feature>
<dbReference type="InterPro" id="IPR011990">
    <property type="entry name" value="TPR-like_helical_dom_sf"/>
</dbReference>
<proteinExistence type="predicted"/>
<feature type="compositionally biased region" description="Polar residues" evidence="6">
    <location>
        <begin position="508"/>
        <end position="523"/>
    </location>
</feature>
<dbReference type="AlphaFoldDB" id="A0A7J7KLT7"/>
<feature type="region of interest" description="Disordered" evidence="6">
    <location>
        <begin position="1120"/>
        <end position="1143"/>
    </location>
</feature>
<dbReference type="OrthoDB" id="5920073at2759"/>
<sequence>MNFEANTNRFNNFNAPKNYLARSNDLLLLVTKINHQSLSVTVTHQLQVKLSVNLSMGNKSQRYVLRFRDAIIDRYKEIHSDVDETLVKINFQLKTQIEMSRTPGDQARRAFRHAMETVKSLDDIAKRKSTNRDLFSTETIFYRNRLKDYCERLMFHDPLEFGRKAEDLLWRKVFYEPIQSMKQIKKNTKLPKNLVTSYQTHLMAAAGFYNHLLFRIQYEFKMSIESVTDCYYRRYSSAVEFEAGNSKQAAASGLSWAEKAIHRCLVYLGDLARYMKEYDGNRSWVLAQRYYYQALHYQPDNGMPHNQLGTLVGTRYYGLDAAYHYIRCVASPSKFQGASANLRRVFDLNQKRYRQLMNGKSDRHKELSVHQQRILDIKSFCIKFLHLMDILYNLGGPSSTTSIEPRELQTLCQTVLKEFDFVLFHPLPEDSHAVRLGEEKMAHLEDEMVFKIVVLITIVVHKLQYQGIISSILLLAKLAIKVSKYPFKTSFYEAKNPSFPPKTEPEDASTTFTDNPAGINHNSVILSDEDLDRKIKQKLLEEERREASYDDDDDEYQVETDRKLLRSKRRRRRRTDEDLSEGEDEVHQDEVLTMISDDEEELNFLTGAVDSSSSDDEDNLAMVSQELKSGFLDSANSEMLTKYSGSSNSMSLHNLLSTEVSNRFVGNEDDLQQISSDLLSVTGGLPQPPYTYNSSVDDIAQGKKQVSVPPGFDKDPEVHHVDEISRKLADFTIDTDTNSSIHTGSDHSDDTDIDSVIDRNETREKQFSHVLAALADQGLLCVIKVLCDWLICQPQIISTCTQSSPMLWSRLSYFLNFLPLESMIKKQDLYASSELWSHIENLAGAGDRSCDDSWQQTYPMREDINMYKLPVMSEAHAMISFDKEIPLGGMEEALLRICCLRNFGYKMAKLTGSSFTYNKETSMFFGPQLDSSNQDQDAQVKMEDEDARKNQLMKDMAQLRLQTEISQLKDSIHSNSNRNLPPYLVPDSSALLDTMHLIKRLVYSSKFIIIIPLCVIDQLDSLKKEHVNARNAIRWLEAEFGKGNIYIRVQKTYERMSPNSQHNLKRKDKDLWRILQIIDCCKYLSKQSEEWTSFSMVSVLTNVNFSTNHVSPKVRQKMRSGLPSLWSPSSQMSTSPPITCHQK</sequence>
<evidence type="ECO:0000313" key="10">
    <source>
        <dbReference type="EMBL" id="KAF6039138.1"/>
    </source>
</evidence>
<evidence type="ECO:0000256" key="2">
    <source>
        <dbReference type="ARBA" id="ARBA00004496"/>
    </source>
</evidence>
<dbReference type="GO" id="GO:0042162">
    <property type="term" value="F:telomeric DNA binding"/>
    <property type="evidence" value="ECO:0007669"/>
    <property type="project" value="TreeGrafter"/>
</dbReference>
<feature type="compositionally biased region" description="Acidic residues" evidence="6">
    <location>
        <begin position="578"/>
        <end position="587"/>
    </location>
</feature>
<keyword evidence="3" id="KW-0963">Cytoplasm</keyword>
<feature type="region of interest" description="Disordered" evidence="6">
    <location>
        <begin position="567"/>
        <end position="587"/>
    </location>
</feature>
<dbReference type="InterPro" id="IPR018834">
    <property type="entry name" value="DNA/RNA-bd_Est1-type"/>
</dbReference>
<dbReference type="Pfam" id="PF10373">
    <property type="entry name" value="EST1_DNA_bind"/>
    <property type="match status" value="1"/>
</dbReference>
<comment type="caution">
    <text evidence="10">The sequence shown here is derived from an EMBL/GenBank/DDBJ whole genome shotgun (WGS) entry which is preliminary data.</text>
</comment>
<dbReference type="Gene3D" id="3.40.50.1010">
    <property type="entry name" value="5'-nuclease"/>
    <property type="match status" value="1"/>
</dbReference>
<evidence type="ECO:0000259" key="8">
    <source>
        <dbReference type="Pfam" id="PF10374"/>
    </source>
</evidence>
<dbReference type="InterPro" id="IPR019458">
    <property type="entry name" value="Est1-like_N"/>
</dbReference>